<dbReference type="Pfam" id="PF05915">
    <property type="entry name" value="TMEM_230_134"/>
    <property type="match status" value="1"/>
</dbReference>
<feature type="region of interest" description="Disordered" evidence="6">
    <location>
        <begin position="1"/>
        <end position="24"/>
    </location>
</feature>
<comment type="subcellular location">
    <subcellularLocation>
        <location evidence="1">Membrane</location>
        <topology evidence="1">Multi-pass membrane protein</topology>
    </subcellularLocation>
</comment>
<name>A0A835CG76_9FABA</name>
<dbReference type="OrthoDB" id="60033at2759"/>
<dbReference type="InterPro" id="IPR050365">
    <property type="entry name" value="TIM50"/>
</dbReference>
<dbReference type="AlphaFoldDB" id="A0A835CG76"/>
<evidence type="ECO:0000313" key="9">
    <source>
        <dbReference type="EMBL" id="KAF7840361.1"/>
    </source>
</evidence>
<proteinExistence type="inferred from homology"/>
<evidence type="ECO:0000256" key="4">
    <source>
        <dbReference type="ARBA" id="ARBA00022989"/>
    </source>
</evidence>
<gene>
    <name evidence="9" type="ORF">G2W53_002659</name>
</gene>
<sequence length="573" mass="64568">MVSKIKRIPTKSTKPHRSTRRKSPIKHAVAVSSAILSSIHRRLTKLFSTFSRLTTPNRHKAYHILKKKPHFQQEDDECFNNIRRTLFFSSDPSPLLPPLISPHRRTVFLDLDETLVHSKPEPAPDRFDFVVRPQIDGESMNFYVLKRPGVDDLLEFLSAKYEVVVFTAALEGYASMVLDRVDPNRRISHRLYRDSCREVDGKLVKDLSAMGRDLKRVVIVDDNPNSYSKQPENAIPIRPFINDLGDQELWKLMKFLEASDHEDENIVSGRNIPFDPRFSYTPKSLDKVPWKSIALALFLLILGSALLCLSYFVFTGHMGGELSQAYGLLALGFLSFLPEISTRVENIRDTNIFFKGPFGKVGAEAKKNGLFCFSRVAEAWGCFKSLATSRIPGKKTKVAKRENAESISTLTSNMERLHQLESALEFWENIAHDVGDTFVQSHSNMDYDESTSCPDSPSISCVQLDVEIQPKSSGIDMNSKPAASAVREPVASEEQPAGTTTVTTTGVNDVFWEQFLTENPGSSETQEAQLEIKDSDAKKNEGKPTLRNKFWWNMGNVNNLPEQIGHLSQAEKT</sequence>
<keyword evidence="4 7" id="KW-1133">Transmembrane helix</keyword>
<evidence type="ECO:0000256" key="6">
    <source>
        <dbReference type="SAM" id="MobiDB-lite"/>
    </source>
</evidence>
<accession>A0A835CG76</accession>
<dbReference type="CDD" id="cd07521">
    <property type="entry name" value="HAD_FCP1-like"/>
    <property type="match status" value="1"/>
</dbReference>
<keyword evidence="3 7" id="KW-0812">Transmembrane</keyword>
<dbReference type="Proteomes" id="UP000634136">
    <property type="component" value="Unassembled WGS sequence"/>
</dbReference>
<dbReference type="SMART" id="SM00577">
    <property type="entry name" value="CPDc"/>
    <property type="match status" value="1"/>
</dbReference>
<dbReference type="Gene3D" id="3.40.50.1000">
    <property type="entry name" value="HAD superfamily/HAD-like"/>
    <property type="match status" value="1"/>
</dbReference>
<feature type="region of interest" description="Disordered" evidence="6">
    <location>
        <begin position="472"/>
        <end position="502"/>
    </location>
</feature>
<keyword evidence="10" id="KW-1185">Reference proteome</keyword>
<evidence type="ECO:0000259" key="8">
    <source>
        <dbReference type="PROSITE" id="PS50969"/>
    </source>
</evidence>
<dbReference type="GO" id="GO:0016791">
    <property type="term" value="F:phosphatase activity"/>
    <property type="evidence" value="ECO:0007669"/>
    <property type="project" value="InterPro"/>
</dbReference>
<reference evidence="9" key="1">
    <citation type="submission" date="2020-09" db="EMBL/GenBank/DDBJ databases">
        <title>Genome-Enabled Discovery of Anthraquinone Biosynthesis in Senna tora.</title>
        <authorList>
            <person name="Kang S.-H."/>
            <person name="Pandey R.P."/>
            <person name="Lee C.-M."/>
            <person name="Sim J.-S."/>
            <person name="Jeong J.-T."/>
            <person name="Choi B.-S."/>
            <person name="Jung M."/>
            <person name="Ginzburg D."/>
            <person name="Zhao K."/>
            <person name="Won S.Y."/>
            <person name="Oh T.-J."/>
            <person name="Yu Y."/>
            <person name="Kim N.-H."/>
            <person name="Lee O.R."/>
            <person name="Lee T.-H."/>
            <person name="Bashyal P."/>
            <person name="Kim T.-S."/>
            <person name="Lee W.-H."/>
            <person name="Kawkins C."/>
            <person name="Kim C.-K."/>
            <person name="Kim J.S."/>
            <person name="Ahn B.O."/>
            <person name="Rhee S.Y."/>
            <person name="Sohng J.K."/>
        </authorList>
    </citation>
    <scope>NUCLEOTIDE SEQUENCE</scope>
    <source>
        <tissue evidence="9">Leaf</tissue>
    </source>
</reference>
<protein>
    <submittedName>
        <fullName evidence="9">Carboxy-terminal domain RNA polymerase II polypeptide A small phosphatase 1-like</fullName>
    </submittedName>
</protein>
<evidence type="ECO:0000256" key="1">
    <source>
        <dbReference type="ARBA" id="ARBA00004141"/>
    </source>
</evidence>
<dbReference type="GO" id="GO:0016020">
    <property type="term" value="C:membrane"/>
    <property type="evidence" value="ECO:0007669"/>
    <property type="project" value="UniProtKB-SubCell"/>
</dbReference>
<dbReference type="FunFam" id="3.40.50.1000:FF:000093">
    <property type="entry name" value="NLI interacting factor-like phosphatase family protein"/>
    <property type="match status" value="1"/>
</dbReference>
<dbReference type="InterPro" id="IPR004274">
    <property type="entry name" value="FCP1_dom"/>
</dbReference>
<evidence type="ECO:0000256" key="3">
    <source>
        <dbReference type="ARBA" id="ARBA00022692"/>
    </source>
</evidence>
<evidence type="ECO:0000256" key="5">
    <source>
        <dbReference type="ARBA" id="ARBA00023136"/>
    </source>
</evidence>
<evidence type="ECO:0000256" key="7">
    <source>
        <dbReference type="SAM" id="Phobius"/>
    </source>
</evidence>
<dbReference type="InterPro" id="IPR023214">
    <property type="entry name" value="HAD_sf"/>
</dbReference>
<comment type="similarity">
    <text evidence="2">Belongs to the TMEM134/TMEM230 family.</text>
</comment>
<dbReference type="InterPro" id="IPR008590">
    <property type="entry name" value="TMEM_230/134"/>
</dbReference>
<evidence type="ECO:0000313" key="10">
    <source>
        <dbReference type="Proteomes" id="UP000634136"/>
    </source>
</evidence>
<evidence type="ECO:0000256" key="2">
    <source>
        <dbReference type="ARBA" id="ARBA00007743"/>
    </source>
</evidence>
<organism evidence="9 10">
    <name type="scientific">Senna tora</name>
    <dbReference type="NCBI Taxonomy" id="362788"/>
    <lineage>
        <taxon>Eukaryota</taxon>
        <taxon>Viridiplantae</taxon>
        <taxon>Streptophyta</taxon>
        <taxon>Embryophyta</taxon>
        <taxon>Tracheophyta</taxon>
        <taxon>Spermatophyta</taxon>
        <taxon>Magnoliopsida</taxon>
        <taxon>eudicotyledons</taxon>
        <taxon>Gunneridae</taxon>
        <taxon>Pentapetalae</taxon>
        <taxon>rosids</taxon>
        <taxon>fabids</taxon>
        <taxon>Fabales</taxon>
        <taxon>Fabaceae</taxon>
        <taxon>Caesalpinioideae</taxon>
        <taxon>Cassia clade</taxon>
        <taxon>Senna</taxon>
    </lineage>
</organism>
<dbReference type="Pfam" id="PF03031">
    <property type="entry name" value="NIF"/>
    <property type="match status" value="1"/>
</dbReference>
<dbReference type="PANTHER" id="PTHR12210">
    <property type="entry name" value="DULLARD PROTEIN PHOSPHATASE"/>
    <property type="match status" value="1"/>
</dbReference>
<comment type="caution">
    <text evidence="9">The sequence shown here is derived from an EMBL/GenBank/DDBJ whole genome shotgun (WGS) entry which is preliminary data.</text>
</comment>
<dbReference type="PROSITE" id="PS50969">
    <property type="entry name" value="FCP1"/>
    <property type="match status" value="1"/>
</dbReference>
<dbReference type="InterPro" id="IPR036412">
    <property type="entry name" value="HAD-like_sf"/>
</dbReference>
<dbReference type="SUPFAM" id="SSF56784">
    <property type="entry name" value="HAD-like"/>
    <property type="match status" value="1"/>
</dbReference>
<feature type="transmembrane region" description="Helical" evidence="7">
    <location>
        <begin position="293"/>
        <end position="314"/>
    </location>
</feature>
<dbReference type="EMBL" id="JAAIUW010000002">
    <property type="protein sequence ID" value="KAF7840361.1"/>
    <property type="molecule type" value="Genomic_DNA"/>
</dbReference>
<feature type="domain" description="FCP1 homology" evidence="8">
    <location>
        <begin position="100"/>
        <end position="259"/>
    </location>
</feature>
<dbReference type="NCBIfam" id="TIGR02251">
    <property type="entry name" value="HIF-SF_euk"/>
    <property type="match status" value="1"/>
</dbReference>
<keyword evidence="5 7" id="KW-0472">Membrane</keyword>
<dbReference type="InterPro" id="IPR011948">
    <property type="entry name" value="Dullard_phosphatase"/>
</dbReference>